<accession>A0A927W8X1</accession>
<feature type="transmembrane region" description="Helical" evidence="2">
    <location>
        <begin position="21"/>
        <end position="44"/>
    </location>
</feature>
<dbReference type="InterPro" id="IPR008964">
    <property type="entry name" value="Invasin/intimin_cell_adhesion"/>
</dbReference>
<feature type="region of interest" description="Disordered" evidence="1">
    <location>
        <begin position="2371"/>
        <end position="2401"/>
    </location>
</feature>
<evidence type="ECO:0000256" key="1">
    <source>
        <dbReference type="SAM" id="MobiDB-lite"/>
    </source>
</evidence>
<proteinExistence type="predicted"/>
<dbReference type="EMBL" id="SVCM01000046">
    <property type="protein sequence ID" value="MBE6059343.1"/>
    <property type="molecule type" value="Genomic_DNA"/>
</dbReference>
<reference evidence="3" key="1">
    <citation type="submission" date="2019-04" db="EMBL/GenBank/DDBJ databases">
        <title>Evolution of Biomass-Degrading Anaerobic Consortia Revealed by Metagenomics.</title>
        <authorList>
            <person name="Peng X."/>
        </authorList>
    </citation>
    <scope>NUCLEOTIDE SEQUENCE</scope>
    <source>
        <strain evidence="3">SIG254</strain>
    </source>
</reference>
<organism evidence="3 4">
    <name type="scientific">Clostridium sulfidigenes</name>
    <dbReference type="NCBI Taxonomy" id="318464"/>
    <lineage>
        <taxon>Bacteria</taxon>
        <taxon>Bacillati</taxon>
        <taxon>Bacillota</taxon>
        <taxon>Clostridia</taxon>
        <taxon>Eubacteriales</taxon>
        <taxon>Clostridiaceae</taxon>
        <taxon>Clostridium</taxon>
    </lineage>
</organism>
<sequence length="2636" mass="278043">MRKGKKSEENCNISVRKKWKRFVAVTLSVLIMMSAIDYSCIITANALTHTLTITGGIEGTDYRWGGDILTAYGEPYRTESALIILTDKPLTISGTSEDGSTYKEVISIPSKVTANLTLDNAAMKSSSSSSPITVFPGGKLNLTLKGNNTFSQGSSVDGKDCPAIRVPQGAALNITAASTGTMTASTRYGAAVIGGNIGYGTHNDFCGSITINGGTLNLTSKAGEALTSESGAAIGSANGAGSFDSIEINGGTIHAKADKGTAIGIGYYRYYEMYGSISITGGTVITETAWGYDGIGYYTNNTPSLKPSVSITGGTIVSTQGTTRPTDKNSENLYKTTVSLSGVTAAVSINSVSVYTQTGAYTYGNKDMVTDGSGKLYLWLPENAIVAAVSTSAGDIYTGSLITTADDKAEGILTKNSGSYTLTAGITDHATVTMSKTSGLAVGETVLIYINPDTGYEVTGLSLYEGTSPEVPMDTVGFTKVADSCYLVNMPEGNRKLYVHMTELNDTGDLVVSNAVGCNYNYDRASNILRFTGTGSATVSMKSGIASTKQRIIMDSSAAIILTLDNINIKEAEGSAIDVDSAGNCTILMKGESSMSSTNDNVVIHKGDKGNTLTFDGEGILKVNASGTYNAGIGAGNGSENVTGLVFQGGTVEVNADAGSCAAIGVAYQRGSATYPYASVIINGGKITGNNSNAGMGIGSIYDSKNRGSVTIAGGTVNAKGGTIASEQGGITGTHANVVITGGSIFSQALFNSTEAFRHKQPTDGKGTNVYLTTVTLGSYSNISRNALVTSLTVTKNGTPYPYGIKDMYTDGSGRLFLWLPEGAVVSKVVTVNGTYEGSVTTVSTINTTMKYSNLQTSVIPILGTASGKISISGDYFTPIDNISLDTSNWLPGFSGTLSATVSPDNATNKDITWQIIDKGTTDAVLSGSNISVPHTGTLILKAVVKNGVTSLKDYEKTFTIQIKDDSGMSMSGSTAVTYGSVLSVPVTFSKISVLGKVVLSKNADGSEPIASGTISNGKASITYDTKGKKLSIGENNLYVVYPGDSDYNMASKPIKITVDKCPLTVNVEFNKKYYDGTKSVAISSATLNGVSTTGSVSLNDYKGITAAAESPSSGNQKVTLSGEFSISGTDALWYELTQPSGLSIQIEKATGIATVTMDSWTYTTDSSSGKKPVPVSPTNGIDNVKYYYKVKGSQDSTYTETMPMTAGSYTVKAVFSETDNYKEITATAEFSISKATPTLSVEGVAEKTYGDAEFNLSVTKTGESAVTYSSDKPEVVEVDSQGKVTIKGTGEALITTSMAESTNYVAISDTVNIRVKQGNGYVENNSYPKAFTYTGGAIETPSPAHFTTSNSGADFTFTWYEGTAADESKKLSGIKAPSALGTYTLKVDVAATANYTATTTTISGIKIDYLTLDSGITASIADTNKGLKGWFTGNVTVNAPMDYEIAVSNGIEASWESALTVTADMNGNYTYYLKQMSTGYITGEKTIEVKKDTVKPSLGEITYSEHSSFLDWIFGKNRLDVTVPVSDTLSGSDHISYVLTPEGKTAQDAVNVSVDSEGKAEFTINKDFKGSIAITGYDKAGNSSIAVTEVKAAVEDTAPTVTLTDGSAAFGTGWYNTAKSIKIEAVDSGSGIKSVTYKVDNGEEQNLFNAQSADGDLTAAWNNSSNQISCKEGIHTYTVTATDNALNTKTESVTIKMDTTVSTFGTASYKQGTNNPVVNLWNFIMGKEVITVTVPITEKDSGLDKDNIIVTLKSDSTTTTVVDKALSGNQKDGYSLSFTTTEDFMGTYTISAVDTAGNIAEASLQPADSKIVVDTKAPTVTLTPSGTALKEAGDWAYTGTVAIGISVEDEEVSSGLKSVTYSIDGEAAVVLTPADFDSTKTTSFKDTNNVSVSTKGNHTISVMVTDQVGNSNTETVKFKIYDEPTVTITPSKTITYDGSAIEEGSSKDFVLSTGGSNGTVTYSYKAQGAKDSTYVSGLPINAGSYTIKAFIARDDTNCFKGKEVEQNVAIEKAISTLSLEGVAEKTYGDEDFNLTVTKTGESAVTYSSDKPEVVAVDSQGKVTIKGTGEALITASMAESTNYVAVSDTVTIRVKQGNGYVENSSYPKTFTYTGGAIETPSPAHFITSNSGADFTFTWYEGTVVDENKKLSGIKAPSALGTYTLKVDVAATTNYTAATTTINGIKIDYLTLDSGITASLADTNKGLKGWFIGNVTVNAPKGYEIAVSNGIDASWENALTVTADMNGNYTYYLKQMSTGYITDARTIEVKKDTVKPRLGEITYSEHSSLLDSIFDKNRLDVTVPVSDTISGADHISYILTPEGKTAQDAVNVSVNNEGKAKFTINKDFKGSIAITGYDQAGNTSATVTEVKAVDSGSGTTEQPENPPNKDDENPFLKDDSSKKGWDVIKGQIEKAKEQDRVIIDMNGSTVVPGEVLGTIRGKDITLVFDMGNGITWRVNGKSITSSKLKDVDFGVKKNTNAIPVDVINKVTGERYSMNISLSYDGEFGFAAVLTINMEKKNAGLYANLFYYNQENGKMEFICADDIKEDGNVELTFTHASEYTIVISDTVLDGATNNQDDKQTPTENKETTLPATGDITYARRYIWTLVLCGIVLIIGFGGIVIKKKKISCKDDLEK</sequence>
<feature type="transmembrane region" description="Helical" evidence="2">
    <location>
        <begin position="2603"/>
        <end position="2623"/>
    </location>
</feature>
<keyword evidence="2" id="KW-0472">Membrane</keyword>
<name>A0A927W8X1_9CLOT</name>
<comment type="caution">
    <text evidence="3">The sequence shown here is derived from an EMBL/GenBank/DDBJ whole genome shotgun (WGS) entry which is preliminary data.</text>
</comment>
<gene>
    <name evidence="3" type="ORF">E7215_04100</name>
</gene>
<protein>
    <submittedName>
        <fullName evidence="3">Uncharacterized protein</fullName>
    </submittedName>
</protein>
<dbReference type="Gene3D" id="2.60.40.1080">
    <property type="match status" value="2"/>
</dbReference>
<keyword evidence="2" id="KW-0812">Transmembrane</keyword>
<dbReference type="Proteomes" id="UP000768462">
    <property type="component" value="Unassembled WGS sequence"/>
</dbReference>
<evidence type="ECO:0000313" key="3">
    <source>
        <dbReference type="EMBL" id="MBE6059343.1"/>
    </source>
</evidence>
<evidence type="ECO:0000256" key="2">
    <source>
        <dbReference type="SAM" id="Phobius"/>
    </source>
</evidence>
<keyword evidence="2" id="KW-1133">Transmembrane helix</keyword>
<dbReference type="SUPFAM" id="SSF49373">
    <property type="entry name" value="Invasin/intimin cell-adhesion fragments"/>
    <property type="match status" value="2"/>
</dbReference>
<evidence type="ECO:0000313" key="4">
    <source>
        <dbReference type="Proteomes" id="UP000768462"/>
    </source>
</evidence>
<feature type="compositionally biased region" description="Basic and acidic residues" evidence="1">
    <location>
        <begin position="2386"/>
        <end position="2401"/>
    </location>
</feature>